<evidence type="ECO:0000256" key="6">
    <source>
        <dbReference type="SAM" id="Coils"/>
    </source>
</evidence>
<accession>A0A7S3YK58</accession>
<dbReference type="GO" id="GO:0005737">
    <property type="term" value="C:cytoplasm"/>
    <property type="evidence" value="ECO:0007669"/>
    <property type="project" value="TreeGrafter"/>
</dbReference>
<evidence type="ECO:0000313" key="9">
    <source>
        <dbReference type="EMBL" id="CAE0654225.1"/>
    </source>
</evidence>
<name>A0A7S3YK58_9EUKA</name>
<feature type="region of interest" description="Disordered" evidence="7">
    <location>
        <begin position="314"/>
        <end position="388"/>
    </location>
</feature>
<dbReference type="InterPro" id="IPR001452">
    <property type="entry name" value="SH3_domain"/>
</dbReference>
<dbReference type="GO" id="GO:0005886">
    <property type="term" value="C:plasma membrane"/>
    <property type="evidence" value="ECO:0007669"/>
    <property type="project" value="TreeGrafter"/>
</dbReference>
<dbReference type="SMART" id="SM00326">
    <property type="entry name" value="SH3"/>
    <property type="match status" value="2"/>
</dbReference>
<dbReference type="InterPro" id="IPR036028">
    <property type="entry name" value="SH3-like_dom_sf"/>
</dbReference>
<dbReference type="SUPFAM" id="SSF103657">
    <property type="entry name" value="BAR/IMD domain-like"/>
    <property type="match status" value="1"/>
</dbReference>
<organism evidence="9">
    <name type="scientific">Lotharella globosa</name>
    <dbReference type="NCBI Taxonomy" id="91324"/>
    <lineage>
        <taxon>Eukaryota</taxon>
        <taxon>Sar</taxon>
        <taxon>Rhizaria</taxon>
        <taxon>Cercozoa</taxon>
        <taxon>Chlorarachniophyceae</taxon>
        <taxon>Lotharella</taxon>
    </lineage>
</organism>
<dbReference type="SUPFAM" id="SSF50044">
    <property type="entry name" value="SH3-domain"/>
    <property type="match status" value="2"/>
</dbReference>
<sequence length="517" mass="57073">MSDDKAMQFFSTIPNGYKPCVEYAWDGKQSCKQVAALIADWSKAIKVCGSDIESRTKKYELPESEATSTLKVAVDSLKASLQTFALKMQEACAIMEKDRDAFVEMRHAQSNSKREAQKTYETSRKALEKAQSHMNSAKRSYDSACRKAEKAIAQRDDAKSGRDPKLAAKLDKFTATANKEINKAKDLESRYSDSVNEVRKHQVEFRNTTFKVLNDLQNLEVQRIKVTTAMIDLCVKEHLKMASLMTANFETTAKKISEISHARDLDGFIAKAKTESKLSSVPPLVLESYVHHRNPTLEREGIRQTFHAQDEVKAPLPAAPSPNGGTKKQDLNDFLGKGPRPPTSPPGGIQKPPGPPGGPAAASKPPKPPGAVAPQAEKKAPKPSGPRPVVARAEYEFTAEEDNDLGFKIGDYIMVTSREDAEWWTGKNMSSGKTGDFPANYVTIVQDPVNGKVKQAKALFDYEEGEEGDLGFKKDDLIDVLGSTSKTSLENSENVTMWHFLDDSDPGWWEGLIDGRV</sequence>
<reference evidence="9" key="1">
    <citation type="submission" date="2021-01" db="EMBL/GenBank/DDBJ databases">
        <authorList>
            <person name="Corre E."/>
            <person name="Pelletier E."/>
            <person name="Niang G."/>
            <person name="Scheremetjew M."/>
            <person name="Finn R."/>
            <person name="Kale V."/>
            <person name="Holt S."/>
            <person name="Cochrane G."/>
            <person name="Meng A."/>
            <person name="Brown T."/>
            <person name="Cohen L."/>
        </authorList>
    </citation>
    <scope>NUCLEOTIDE SEQUENCE</scope>
    <source>
        <strain evidence="9">CCCM811</strain>
    </source>
</reference>
<evidence type="ECO:0000256" key="4">
    <source>
        <dbReference type="ARBA" id="ARBA00022553"/>
    </source>
</evidence>
<dbReference type="Gene3D" id="1.20.1270.60">
    <property type="entry name" value="Arfaptin homology (AH) domain/BAR domain"/>
    <property type="match status" value="1"/>
</dbReference>
<evidence type="ECO:0000256" key="1">
    <source>
        <dbReference type="ARBA" id="ARBA00004496"/>
    </source>
</evidence>
<gene>
    <name evidence="9" type="ORF">LGLO00237_LOCUS6694</name>
</gene>
<dbReference type="PRINTS" id="PR00452">
    <property type="entry name" value="SH3DOMAIN"/>
</dbReference>
<dbReference type="InterPro" id="IPR027267">
    <property type="entry name" value="AH/BAR_dom_sf"/>
</dbReference>
<evidence type="ECO:0000256" key="3">
    <source>
        <dbReference type="ARBA" id="ARBA00022490"/>
    </source>
</evidence>
<keyword evidence="3" id="KW-0963">Cytoplasm</keyword>
<dbReference type="Gene3D" id="2.30.30.40">
    <property type="entry name" value="SH3 Domains"/>
    <property type="match status" value="2"/>
</dbReference>
<feature type="compositionally biased region" description="Basic and acidic residues" evidence="7">
    <location>
        <begin position="107"/>
        <end position="131"/>
    </location>
</feature>
<proteinExistence type="predicted"/>
<dbReference type="GO" id="GO:0043226">
    <property type="term" value="C:organelle"/>
    <property type="evidence" value="ECO:0007669"/>
    <property type="project" value="UniProtKB-ARBA"/>
</dbReference>
<dbReference type="PROSITE" id="PS50002">
    <property type="entry name" value="SH3"/>
    <property type="match status" value="2"/>
</dbReference>
<keyword evidence="4" id="KW-0597">Phosphoprotein</keyword>
<dbReference type="PANTHER" id="PTHR23065:SF7">
    <property type="entry name" value="NOSTRIN, ISOFORM H"/>
    <property type="match status" value="1"/>
</dbReference>
<evidence type="ECO:0000259" key="8">
    <source>
        <dbReference type="PROSITE" id="PS50002"/>
    </source>
</evidence>
<feature type="domain" description="SH3" evidence="8">
    <location>
        <begin position="386"/>
        <end position="447"/>
    </location>
</feature>
<dbReference type="CDD" id="cd00174">
    <property type="entry name" value="SH3"/>
    <property type="match status" value="1"/>
</dbReference>
<dbReference type="AlphaFoldDB" id="A0A7S3YK58"/>
<evidence type="ECO:0000256" key="7">
    <source>
        <dbReference type="SAM" id="MobiDB-lite"/>
    </source>
</evidence>
<comment type="subcellular location">
    <subcellularLocation>
        <location evidence="1">Cytoplasm</location>
    </subcellularLocation>
</comment>
<keyword evidence="2 5" id="KW-0728">SH3 domain</keyword>
<dbReference type="Pfam" id="PF07653">
    <property type="entry name" value="SH3_2"/>
    <property type="match status" value="1"/>
</dbReference>
<feature type="coiled-coil region" evidence="6">
    <location>
        <begin position="170"/>
        <end position="204"/>
    </location>
</feature>
<evidence type="ECO:0000256" key="2">
    <source>
        <dbReference type="ARBA" id="ARBA00022443"/>
    </source>
</evidence>
<keyword evidence="6" id="KW-0175">Coiled coil</keyword>
<protein>
    <recommendedName>
        <fullName evidence="8">SH3 domain-containing protein</fullName>
    </recommendedName>
</protein>
<dbReference type="PANTHER" id="PTHR23065">
    <property type="entry name" value="PROLINE-SERINE-THREONINE PHOSPHATASE INTERACTING PROTEIN 1"/>
    <property type="match status" value="1"/>
</dbReference>
<dbReference type="Pfam" id="PF00018">
    <property type="entry name" value="SH3_1"/>
    <property type="match status" value="1"/>
</dbReference>
<feature type="domain" description="SH3" evidence="8">
    <location>
        <begin position="451"/>
        <end position="517"/>
    </location>
</feature>
<dbReference type="EMBL" id="HBIV01008884">
    <property type="protein sequence ID" value="CAE0654225.1"/>
    <property type="molecule type" value="Transcribed_RNA"/>
</dbReference>
<evidence type="ECO:0000256" key="5">
    <source>
        <dbReference type="PROSITE-ProRule" id="PRU00192"/>
    </source>
</evidence>
<feature type="region of interest" description="Disordered" evidence="7">
    <location>
        <begin position="107"/>
        <end position="140"/>
    </location>
</feature>